<sequence length="106" mass="11532">MSHAVRLHPAVRSDLVRIGRLIGDYAGEAAARRKLTEIRAVIEKLGEIPHRGSIRDEIAPGLRAIPAGRRAVVVFTVDDATRTVFVHAIGYAGSDWISAARSRPAR</sequence>
<keyword evidence="1" id="KW-1277">Toxin-antitoxin system</keyword>
<dbReference type="RefSeq" id="WP_093255413.1">
    <property type="nucleotide sequence ID" value="NZ_FNQM01000015.1"/>
</dbReference>
<dbReference type="Proteomes" id="UP000198703">
    <property type="component" value="Unassembled WGS sequence"/>
</dbReference>
<dbReference type="Gene3D" id="3.30.2310.20">
    <property type="entry name" value="RelE-like"/>
    <property type="match status" value="1"/>
</dbReference>
<dbReference type="InterPro" id="IPR035093">
    <property type="entry name" value="RelE/ParE_toxin_dom_sf"/>
</dbReference>
<dbReference type="Pfam" id="PF05016">
    <property type="entry name" value="ParE_toxin"/>
    <property type="match status" value="1"/>
</dbReference>
<evidence type="ECO:0000256" key="1">
    <source>
        <dbReference type="ARBA" id="ARBA00022649"/>
    </source>
</evidence>
<name>A0A1H4EQC1_9RHOB</name>
<dbReference type="AlphaFoldDB" id="A0A1H4EQC1"/>
<gene>
    <name evidence="2" type="ORF">SAMN05444370_11537</name>
</gene>
<keyword evidence="3" id="KW-1185">Reference proteome</keyword>
<evidence type="ECO:0000313" key="3">
    <source>
        <dbReference type="Proteomes" id="UP000198703"/>
    </source>
</evidence>
<protein>
    <submittedName>
        <fullName evidence="2">Plasmid stabilization system protein ParE</fullName>
    </submittedName>
</protein>
<proteinExistence type="predicted"/>
<organism evidence="2 3">
    <name type="scientific">Rubrimonas cliftonensis</name>
    <dbReference type="NCBI Taxonomy" id="89524"/>
    <lineage>
        <taxon>Bacteria</taxon>
        <taxon>Pseudomonadati</taxon>
        <taxon>Pseudomonadota</taxon>
        <taxon>Alphaproteobacteria</taxon>
        <taxon>Rhodobacterales</taxon>
        <taxon>Paracoccaceae</taxon>
        <taxon>Rubrimonas</taxon>
    </lineage>
</organism>
<dbReference type="InterPro" id="IPR007712">
    <property type="entry name" value="RelE/ParE_toxin"/>
</dbReference>
<reference evidence="2 3" key="1">
    <citation type="submission" date="2016-10" db="EMBL/GenBank/DDBJ databases">
        <authorList>
            <person name="de Groot N.N."/>
        </authorList>
    </citation>
    <scope>NUCLEOTIDE SEQUENCE [LARGE SCALE GENOMIC DNA]</scope>
    <source>
        <strain evidence="2 3">DSM 15345</strain>
    </source>
</reference>
<dbReference type="EMBL" id="FNQM01000015">
    <property type="protein sequence ID" value="SEA87201.1"/>
    <property type="molecule type" value="Genomic_DNA"/>
</dbReference>
<dbReference type="STRING" id="89524.SAMN05444370_11537"/>
<accession>A0A1H4EQC1</accession>
<evidence type="ECO:0000313" key="2">
    <source>
        <dbReference type="EMBL" id="SEA87201.1"/>
    </source>
</evidence>
<dbReference type="OrthoDB" id="9814952at2"/>